<name>A0A8X6PHH4_NEPPI</name>
<sequence>MGAFFVSDYVNNKLLSDELKYYFQQILEYVWQQPTTILPPPSQVRNNNNKKKERNLVSPTLANKESKKFKHEANSEVSDNDSETMHSLSSSSRSEIENEISVKEATPLPASEHSVDRHQSGLKGKDGFTVVSRKERVPPVFIDESLNTPKFLKELSEKTGSKVLGGFVKGKLSFLKTPKKHRITSLSRN</sequence>
<proteinExistence type="predicted"/>
<evidence type="ECO:0000256" key="1">
    <source>
        <dbReference type="SAM" id="MobiDB-lite"/>
    </source>
</evidence>
<comment type="caution">
    <text evidence="2">The sequence shown here is derived from an EMBL/GenBank/DDBJ whole genome shotgun (WGS) entry which is preliminary data.</text>
</comment>
<gene>
    <name evidence="2" type="ORF">NPIL_533771</name>
</gene>
<feature type="compositionally biased region" description="Basic and acidic residues" evidence="1">
    <location>
        <begin position="113"/>
        <end position="126"/>
    </location>
</feature>
<dbReference type="Proteomes" id="UP000887013">
    <property type="component" value="Unassembled WGS sequence"/>
</dbReference>
<evidence type="ECO:0000313" key="2">
    <source>
        <dbReference type="EMBL" id="GFT64606.1"/>
    </source>
</evidence>
<evidence type="ECO:0000313" key="3">
    <source>
        <dbReference type="Proteomes" id="UP000887013"/>
    </source>
</evidence>
<reference evidence="2" key="1">
    <citation type="submission" date="2020-08" db="EMBL/GenBank/DDBJ databases">
        <title>Multicomponent nature underlies the extraordinary mechanical properties of spider dragline silk.</title>
        <authorList>
            <person name="Kono N."/>
            <person name="Nakamura H."/>
            <person name="Mori M."/>
            <person name="Yoshida Y."/>
            <person name="Ohtoshi R."/>
            <person name="Malay A.D."/>
            <person name="Moran D.A.P."/>
            <person name="Tomita M."/>
            <person name="Numata K."/>
            <person name="Arakawa K."/>
        </authorList>
    </citation>
    <scope>NUCLEOTIDE SEQUENCE</scope>
</reference>
<dbReference type="AlphaFoldDB" id="A0A8X6PHH4"/>
<accession>A0A8X6PHH4</accession>
<keyword evidence="3" id="KW-1185">Reference proteome</keyword>
<protein>
    <submittedName>
        <fullName evidence="2">Uncharacterized protein</fullName>
    </submittedName>
</protein>
<feature type="region of interest" description="Disordered" evidence="1">
    <location>
        <begin position="38"/>
        <end position="126"/>
    </location>
</feature>
<organism evidence="2 3">
    <name type="scientific">Nephila pilipes</name>
    <name type="common">Giant wood spider</name>
    <name type="synonym">Nephila maculata</name>
    <dbReference type="NCBI Taxonomy" id="299642"/>
    <lineage>
        <taxon>Eukaryota</taxon>
        <taxon>Metazoa</taxon>
        <taxon>Ecdysozoa</taxon>
        <taxon>Arthropoda</taxon>
        <taxon>Chelicerata</taxon>
        <taxon>Arachnida</taxon>
        <taxon>Araneae</taxon>
        <taxon>Araneomorphae</taxon>
        <taxon>Entelegynae</taxon>
        <taxon>Araneoidea</taxon>
        <taxon>Nephilidae</taxon>
        <taxon>Nephila</taxon>
    </lineage>
</organism>
<dbReference type="EMBL" id="BMAW01115046">
    <property type="protein sequence ID" value="GFT64606.1"/>
    <property type="molecule type" value="Genomic_DNA"/>
</dbReference>